<proteinExistence type="predicted"/>
<reference evidence="1" key="1">
    <citation type="journal article" date="2021" name="Proc. Natl. Acad. Sci. U.S.A.">
        <title>A Catalog of Tens of Thousands of Viruses from Human Metagenomes Reveals Hidden Associations with Chronic Diseases.</title>
        <authorList>
            <person name="Tisza M.J."/>
            <person name="Buck C.B."/>
        </authorList>
    </citation>
    <scope>NUCLEOTIDE SEQUENCE</scope>
    <source>
        <strain evidence="1">CtBLh2</strain>
    </source>
</reference>
<dbReference type="EMBL" id="BK032514">
    <property type="protein sequence ID" value="DAF45583.1"/>
    <property type="molecule type" value="Genomic_DNA"/>
</dbReference>
<sequence length="45" mass="4863">MFVCLCIRSLVGRGAPEAGPAIRNSSQIYKKLSDCTTNPSGLLFF</sequence>
<name>A0A8S5S4G7_9CAUD</name>
<accession>A0A8S5S4G7</accession>
<protein>
    <submittedName>
        <fullName evidence="1">Uncharacterized protein</fullName>
    </submittedName>
</protein>
<organism evidence="1">
    <name type="scientific">Siphoviridae sp. ctBLh2</name>
    <dbReference type="NCBI Taxonomy" id="2827803"/>
    <lineage>
        <taxon>Viruses</taxon>
        <taxon>Duplodnaviria</taxon>
        <taxon>Heunggongvirae</taxon>
        <taxon>Uroviricota</taxon>
        <taxon>Caudoviricetes</taxon>
    </lineage>
</organism>
<evidence type="ECO:0000313" key="1">
    <source>
        <dbReference type="EMBL" id="DAF45583.1"/>
    </source>
</evidence>